<dbReference type="Pfam" id="PF06463">
    <property type="entry name" value="Mob_synth_C"/>
    <property type="match status" value="1"/>
</dbReference>
<evidence type="ECO:0000313" key="15">
    <source>
        <dbReference type="Proteomes" id="UP000050421"/>
    </source>
</evidence>
<keyword evidence="10" id="KW-0501">Molybdenum cofactor biosynthesis</keyword>
<dbReference type="GO" id="GO:0061799">
    <property type="term" value="F:cyclic pyranopterin monophosphate synthase activity"/>
    <property type="evidence" value="ECO:0007669"/>
    <property type="project" value="TreeGrafter"/>
</dbReference>
<evidence type="ECO:0000256" key="7">
    <source>
        <dbReference type="ARBA" id="ARBA00023004"/>
    </source>
</evidence>
<organism evidence="14 15">
    <name type="scientific">Algoriphagus marincola HL-49</name>
    <dbReference type="NCBI Taxonomy" id="1305737"/>
    <lineage>
        <taxon>Bacteria</taxon>
        <taxon>Pseudomonadati</taxon>
        <taxon>Bacteroidota</taxon>
        <taxon>Cytophagia</taxon>
        <taxon>Cytophagales</taxon>
        <taxon>Cyclobacteriaceae</taxon>
        <taxon>Algoriphagus</taxon>
    </lineage>
</organism>
<keyword evidence="7" id="KW-0408">Iron</keyword>
<dbReference type="eggNOG" id="COG2896">
    <property type="taxonomic scope" value="Bacteria"/>
</dbReference>
<dbReference type="EMBL" id="LJXT01000149">
    <property type="protein sequence ID" value="KPQ09152.1"/>
    <property type="molecule type" value="Genomic_DNA"/>
</dbReference>
<dbReference type="OrthoDB" id="9763993at2"/>
<evidence type="ECO:0000256" key="4">
    <source>
        <dbReference type="ARBA" id="ARBA00022691"/>
    </source>
</evidence>
<comment type="cofactor">
    <cofactor evidence="1">
        <name>[4Fe-4S] cluster</name>
        <dbReference type="ChEBI" id="CHEBI:49883"/>
    </cofactor>
</comment>
<dbReference type="SMART" id="SM00729">
    <property type="entry name" value="Elp3"/>
    <property type="match status" value="1"/>
</dbReference>
<feature type="domain" description="Radical SAM core" evidence="13">
    <location>
        <begin position="5"/>
        <end position="235"/>
    </location>
</feature>
<keyword evidence="9" id="KW-0342">GTP-binding</keyword>
<dbReference type="STRING" id="1305737.GCA_000526355_00361"/>
<dbReference type="InterPro" id="IPR000385">
    <property type="entry name" value="MoaA_NifB_PqqE_Fe-S-bd_CS"/>
</dbReference>
<keyword evidence="6" id="KW-0547">Nucleotide-binding</keyword>
<dbReference type="Proteomes" id="UP000050421">
    <property type="component" value="Unassembled WGS sequence"/>
</dbReference>
<dbReference type="InterPro" id="IPR040064">
    <property type="entry name" value="MoaA-like"/>
</dbReference>
<dbReference type="UniPathway" id="UPA00344"/>
<protein>
    <recommendedName>
        <fullName evidence="2">GTP 3',8-cyclase</fullName>
        <ecNumber evidence="2">4.1.99.22</ecNumber>
    </recommendedName>
</protein>
<evidence type="ECO:0000256" key="8">
    <source>
        <dbReference type="ARBA" id="ARBA00023014"/>
    </source>
</evidence>
<dbReference type="Gene3D" id="3.20.20.70">
    <property type="entry name" value="Aldolase class I"/>
    <property type="match status" value="1"/>
</dbReference>
<dbReference type="Pfam" id="PF04055">
    <property type="entry name" value="Radical_SAM"/>
    <property type="match status" value="1"/>
</dbReference>
<dbReference type="PROSITE" id="PS01305">
    <property type="entry name" value="MOAA_NIFB_PQQE"/>
    <property type="match status" value="1"/>
</dbReference>
<proteinExistence type="predicted"/>
<dbReference type="GO" id="GO:0046872">
    <property type="term" value="F:metal ion binding"/>
    <property type="evidence" value="ECO:0007669"/>
    <property type="project" value="UniProtKB-KW"/>
</dbReference>
<evidence type="ECO:0000256" key="10">
    <source>
        <dbReference type="ARBA" id="ARBA00023150"/>
    </source>
</evidence>
<dbReference type="GO" id="GO:0051539">
    <property type="term" value="F:4 iron, 4 sulfur cluster binding"/>
    <property type="evidence" value="ECO:0007669"/>
    <property type="project" value="UniProtKB-KW"/>
</dbReference>
<dbReference type="PROSITE" id="PS51918">
    <property type="entry name" value="RADICAL_SAM"/>
    <property type="match status" value="1"/>
</dbReference>
<evidence type="ECO:0000256" key="2">
    <source>
        <dbReference type="ARBA" id="ARBA00012167"/>
    </source>
</evidence>
<evidence type="ECO:0000256" key="6">
    <source>
        <dbReference type="ARBA" id="ARBA00022741"/>
    </source>
</evidence>
<name>A0A0P8A1X2_9BACT</name>
<dbReference type="EC" id="4.1.99.22" evidence="2"/>
<evidence type="ECO:0000256" key="12">
    <source>
        <dbReference type="ARBA" id="ARBA00048697"/>
    </source>
</evidence>
<dbReference type="GO" id="GO:0005525">
    <property type="term" value="F:GTP binding"/>
    <property type="evidence" value="ECO:0007669"/>
    <property type="project" value="UniProtKB-KW"/>
</dbReference>
<comment type="caution">
    <text evidence="14">The sequence shown here is derived from an EMBL/GenBank/DDBJ whole genome shotgun (WGS) entry which is preliminary data.</text>
</comment>
<keyword evidence="3" id="KW-0004">4Fe-4S</keyword>
<evidence type="ECO:0000313" key="14">
    <source>
        <dbReference type="EMBL" id="KPQ09152.1"/>
    </source>
</evidence>
<dbReference type="InterPro" id="IPR006638">
    <property type="entry name" value="Elp3/MiaA/NifB-like_rSAM"/>
</dbReference>
<keyword evidence="8" id="KW-0411">Iron-sulfur</keyword>
<dbReference type="InterPro" id="IPR058240">
    <property type="entry name" value="rSAM_sf"/>
</dbReference>
<gene>
    <name evidence="14" type="primary">moaA</name>
    <name evidence="14" type="ORF">HLUCCX10_16580</name>
</gene>
<dbReference type="AlphaFoldDB" id="A0A0P8A1X2"/>
<keyword evidence="4" id="KW-0949">S-adenosyl-L-methionine</keyword>
<dbReference type="CDD" id="cd21117">
    <property type="entry name" value="Twitch_MoaA"/>
    <property type="match status" value="1"/>
</dbReference>
<accession>A0A0P8A1X2</accession>
<comment type="catalytic activity">
    <reaction evidence="12">
        <text>GTP + AH2 + S-adenosyl-L-methionine = (8S)-3',8-cyclo-7,8-dihydroguanosine 5'-triphosphate + 5'-deoxyadenosine + L-methionine + A + H(+)</text>
        <dbReference type="Rhea" id="RHEA:49576"/>
        <dbReference type="ChEBI" id="CHEBI:13193"/>
        <dbReference type="ChEBI" id="CHEBI:15378"/>
        <dbReference type="ChEBI" id="CHEBI:17319"/>
        <dbReference type="ChEBI" id="CHEBI:17499"/>
        <dbReference type="ChEBI" id="CHEBI:37565"/>
        <dbReference type="ChEBI" id="CHEBI:57844"/>
        <dbReference type="ChEBI" id="CHEBI:59789"/>
        <dbReference type="ChEBI" id="CHEBI:131766"/>
        <dbReference type="EC" id="4.1.99.22"/>
    </reaction>
</comment>
<dbReference type="InterPro" id="IPR010505">
    <property type="entry name" value="MoaA_twitch"/>
</dbReference>
<dbReference type="GO" id="GO:0061798">
    <property type="term" value="F:GTP 3',8'-cyclase activity"/>
    <property type="evidence" value="ECO:0007669"/>
    <property type="project" value="UniProtKB-EC"/>
</dbReference>
<dbReference type="InterPro" id="IPR007197">
    <property type="entry name" value="rSAM"/>
</dbReference>
<dbReference type="NCBIfam" id="TIGR02666">
    <property type="entry name" value="moaA"/>
    <property type="match status" value="1"/>
</dbReference>
<sequence>MLQDSFGRVHDYLRISLTDHCNFRCTYCMPQEEMEWMPQSKLMSKEEILTLAETFVGLGVKKIRLTGGEPLVRKEFPEILERLAAFPVELTLTTNGVLIHKHIEVLKKAGVRSVNVSLDTLNREKFLKLTRRDQFDRVWENMLLLLREGFRVKVNAVALHGLIEEEICDFVAMTERLPIHMRFIEFMPFAGNHWQSKKVVTAAQMLDLVKEKYEIVKLEDKKHDTAKKYKVPGFEGTFAFITTMSENFCAGCNRIRLTADGKIKNCLFGKEELDLLIALRRGENVEEIIRLSISRKHKALGGQFDPDYLKANPEAIENRSMIKIGG</sequence>
<evidence type="ECO:0000259" key="13">
    <source>
        <dbReference type="PROSITE" id="PS51918"/>
    </source>
</evidence>
<evidence type="ECO:0000256" key="1">
    <source>
        <dbReference type="ARBA" id="ARBA00001966"/>
    </source>
</evidence>
<dbReference type="SFLD" id="SFLDS00029">
    <property type="entry name" value="Radical_SAM"/>
    <property type="match status" value="1"/>
</dbReference>
<dbReference type="SUPFAM" id="SSF102114">
    <property type="entry name" value="Radical SAM enzymes"/>
    <property type="match status" value="1"/>
</dbReference>
<keyword evidence="5" id="KW-0479">Metal-binding</keyword>
<dbReference type="SFLD" id="SFLDG01067">
    <property type="entry name" value="SPASM/twitch_domain_containing"/>
    <property type="match status" value="1"/>
</dbReference>
<dbReference type="CDD" id="cd01335">
    <property type="entry name" value="Radical_SAM"/>
    <property type="match status" value="1"/>
</dbReference>
<evidence type="ECO:0000256" key="11">
    <source>
        <dbReference type="ARBA" id="ARBA00023239"/>
    </source>
</evidence>
<keyword evidence="11" id="KW-0456">Lyase</keyword>
<dbReference type="PATRIC" id="fig|1305737.6.peg.309"/>
<dbReference type="InterPro" id="IPR013483">
    <property type="entry name" value="MoaA"/>
</dbReference>
<dbReference type="PANTHER" id="PTHR22960">
    <property type="entry name" value="MOLYBDOPTERIN COFACTOR SYNTHESIS PROTEIN A"/>
    <property type="match status" value="1"/>
</dbReference>
<dbReference type="SFLD" id="SFLDG01383">
    <property type="entry name" value="cyclic_pyranopterin_phosphate"/>
    <property type="match status" value="1"/>
</dbReference>
<evidence type="ECO:0000256" key="9">
    <source>
        <dbReference type="ARBA" id="ARBA00023134"/>
    </source>
</evidence>
<reference evidence="14 15" key="1">
    <citation type="submission" date="2015-09" db="EMBL/GenBank/DDBJ databases">
        <title>Identification and resolution of microdiversity through metagenomic sequencing of parallel consortia.</title>
        <authorList>
            <person name="Nelson W.C."/>
            <person name="Romine M.F."/>
            <person name="Lindemann S.R."/>
        </authorList>
    </citation>
    <scope>NUCLEOTIDE SEQUENCE [LARGE SCALE GENOMIC DNA]</scope>
    <source>
        <strain evidence="14">HL-49</strain>
    </source>
</reference>
<dbReference type="SFLD" id="SFLDG01386">
    <property type="entry name" value="main_SPASM_domain-containing"/>
    <property type="match status" value="1"/>
</dbReference>
<dbReference type="PANTHER" id="PTHR22960:SF0">
    <property type="entry name" value="MOLYBDENUM COFACTOR BIOSYNTHESIS PROTEIN 1"/>
    <property type="match status" value="1"/>
</dbReference>
<evidence type="ECO:0000256" key="3">
    <source>
        <dbReference type="ARBA" id="ARBA00022485"/>
    </source>
</evidence>
<evidence type="ECO:0000256" key="5">
    <source>
        <dbReference type="ARBA" id="ARBA00022723"/>
    </source>
</evidence>
<dbReference type="GO" id="GO:0006777">
    <property type="term" value="P:Mo-molybdopterin cofactor biosynthetic process"/>
    <property type="evidence" value="ECO:0007669"/>
    <property type="project" value="UniProtKB-KW"/>
</dbReference>
<dbReference type="InterPro" id="IPR013785">
    <property type="entry name" value="Aldolase_TIM"/>
</dbReference>
<dbReference type="InterPro" id="IPR050105">
    <property type="entry name" value="MoCo_biosynth_MoaA/MoaC"/>
</dbReference>